<dbReference type="InterPro" id="IPR002178">
    <property type="entry name" value="PTS_EIIA_type-2_dom"/>
</dbReference>
<dbReference type="GO" id="GO:0016020">
    <property type="term" value="C:membrane"/>
    <property type="evidence" value="ECO:0007669"/>
    <property type="project" value="UniProtKB-SubCell"/>
</dbReference>
<dbReference type="SUPFAM" id="SSF55804">
    <property type="entry name" value="Phoshotransferase/anion transport protein"/>
    <property type="match status" value="1"/>
</dbReference>
<dbReference type="Pfam" id="PF00999">
    <property type="entry name" value="Na_H_Exchanger"/>
    <property type="match status" value="1"/>
</dbReference>
<feature type="transmembrane region" description="Helical" evidence="7">
    <location>
        <begin position="233"/>
        <end position="254"/>
    </location>
</feature>
<dbReference type="InterPro" id="IPR006153">
    <property type="entry name" value="Cation/H_exchanger_TM"/>
</dbReference>
<keyword evidence="5" id="KW-0406">Ion transport</keyword>
<dbReference type="GO" id="GO:1902600">
    <property type="term" value="P:proton transmembrane transport"/>
    <property type="evidence" value="ECO:0007669"/>
    <property type="project" value="InterPro"/>
</dbReference>
<protein>
    <submittedName>
        <fullName evidence="9">Kef-type K+ transport system membrane component KefB</fullName>
    </submittedName>
</protein>
<organism evidence="9 10">
    <name type="scientific">Algisphaera agarilytica</name>
    <dbReference type="NCBI Taxonomy" id="1385975"/>
    <lineage>
        <taxon>Bacteria</taxon>
        <taxon>Pseudomonadati</taxon>
        <taxon>Planctomycetota</taxon>
        <taxon>Phycisphaerae</taxon>
        <taxon>Phycisphaerales</taxon>
        <taxon>Phycisphaeraceae</taxon>
        <taxon>Algisphaera</taxon>
    </lineage>
</organism>
<keyword evidence="2" id="KW-0813">Transport</keyword>
<evidence type="ECO:0000313" key="9">
    <source>
        <dbReference type="EMBL" id="MBB6428408.1"/>
    </source>
</evidence>
<keyword evidence="3 7" id="KW-0812">Transmembrane</keyword>
<feature type="transmembrane region" description="Helical" evidence="7">
    <location>
        <begin position="84"/>
        <end position="101"/>
    </location>
</feature>
<dbReference type="PANTHER" id="PTHR32468:SF0">
    <property type="entry name" value="K(+)_H(+) ANTIPORTER 1"/>
    <property type="match status" value="1"/>
</dbReference>
<dbReference type="InterPro" id="IPR038770">
    <property type="entry name" value="Na+/solute_symporter_sf"/>
</dbReference>
<dbReference type="GO" id="GO:0015297">
    <property type="term" value="F:antiporter activity"/>
    <property type="evidence" value="ECO:0007669"/>
    <property type="project" value="InterPro"/>
</dbReference>
<dbReference type="Pfam" id="PF00359">
    <property type="entry name" value="PTS_EIIA_2"/>
    <property type="match status" value="1"/>
</dbReference>
<feature type="transmembrane region" description="Helical" evidence="7">
    <location>
        <begin position="322"/>
        <end position="342"/>
    </location>
</feature>
<dbReference type="RefSeq" id="WP_184675521.1">
    <property type="nucleotide sequence ID" value="NZ_JACHGY010000001.1"/>
</dbReference>
<feature type="transmembrane region" description="Helical" evidence="7">
    <location>
        <begin position="381"/>
        <end position="404"/>
    </location>
</feature>
<dbReference type="PANTHER" id="PTHR32468">
    <property type="entry name" value="CATION/H + ANTIPORTER"/>
    <property type="match status" value="1"/>
</dbReference>
<dbReference type="PROSITE" id="PS51094">
    <property type="entry name" value="PTS_EIIA_TYPE_2"/>
    <property type="match status" value="1"/>
</dbReference>
<evidence type="ECO:0000256" key="2">
    <source>
        <dbReference type="ARBA" id="ARBA00022448"/>
    </source>
</evidence>
<feature type="transmembrane region" description="Helical" evidence="7">
    <location>
        <begin position="348"/>
        <end position="369"/>
    </location>
</feature>
<dbReference type="AlphaFoldDB" id="A0A7X0H341"/>
<keyword evidence="6 7" id="KW-0472">Membrane</keyword>
<comment type="caution">
    <text evidence="9">The sequence shown here is derived from an EMBL/GenBank/DDBJ whole genome shotgun (WGS) entry which is preliminary data.</text>
</comment>
<dbReference type="Proteomes" id="UP000541810">
    <property type="component" value="Unassembled WGS sequence"/>
</dbReference>
<gene>
    <name evidence="9" type="ORF">HNQ40_000214</name>
</gene>
<evidence type="ECO:0000259" key="8">
    <source>
        <dbReference type="PROSITE" id="PS51094"/>
    </source>
</evidence>
<feature type="transmembrane region" description="Helical" evidence="7">
    <location>
        <begin position="266"/>
        <end position="287"/>
    </location>
</feature>
<dbReference type="EMBL" id="JACHGY010000001">
    <property type="protein sequence ID" value="MBB6428408.1"/>
    <property type="molecule type" value="Genomic_DNA"/>
</dbReference>
<feature type="transmembrane region" description="Helical" evidence="7">
    <location>
        <begin position="410"/>
        <end position="429"/>
    </location>
</feature>
<evidence type="ECO:0000256" key="1">
    <source>
        <dbReference type="ARBA" id="ARBA00004141"/>
    </source>
</evidence>
<dbReference type="Gene3D" id="1.20.1530.20">
    <property type="match status" value="1"/>
</dbReference>
<keyword evidence="4 7" id="KW-1133">Transmembrane helix</keyword>
<reference evidence="9 10" key="1">
    <citation type="submission" date="2020-08" db="EMBL/GenBank/DDBJ databases">
        <title>Genomic Encyclopedia of Type Strains, Phase IV (KMG-IV): sequencing the most valuable type-strain genomes for metagenomic binning, comparative biology and taxonomic classification.</title>
        <authorList>
            <person name="Goeker M."/>
        </authorList>
    </citation>
    <scope>NUCLEOTIDE SEQUENCE [LARGE SCALE GENOMIC DNA]</scope>
    <source>
        <strain evidence="9 10">DSM 103725</strain>
    </source>
</reference>
<comment type="subcellular location">
    <subcellularLocation>
        <location evidence="1">Membrane</location>
        <topology evidence="1">Multi-pass membrane protein</topology>
    </subcellularLocation>
</comment>
<feature type="domain" description="PTS EIIA type-2" evidence="8">
    <location>
        <begin position="443"/>
        <end position="587"/>
    </location>
</feature>
<evidence type="ECO:0000313" key="10">
    <source>
        <dbReference type="Proteomes" id="UP000541810"/>
    </source>
</evidence>
<feature type="transmembrane region" description="Helical" evidence="7">
    <location>
        <begin position="293"/>
        <end position="310"/>
    </location>
</feature>
<evidence type="ECO:0000256" key="3">
    <source>
        <dbReference type="ARBA" id="ARBA00022692"/>
    </source>
</evidence>
<name>A0A7X0H341_9BACT</name>
<dbReference type="InterPro" id="IPR016152">
    <property type="entry name" value="PTrfase/Anion_transptr"/>
</dbReference>
<feature type="transmembrane region" description="Helical" evidence="7">
    <location>
        <begin position="43"/>
        <end position="64"/>
    </location>
</feature>
<feature type="transmembrane region" description="Helical" evidence="7">
    <location>
        <begin position="183"/>
        <end position="206"/>
    </location>
</feature>
<dbReference type="CDD" id="cd00211">
    <property type="entry name" value="PTS_IIA_fru"/>
    <property type="match status" value="1"/>
</dbReference>
<dbReference type="Gene3D" id="3.40.930.10">
    <property type="entry name" value="Mannitol-specific EII, Chain A"/>
    <property type="match status" value="1"/>
</dbReference>
<evidence type="ECO:0000256" key="5">
    <source>
        <dbReference type="ARBA" id="ARBA00023065"/>
    </source>
</evidence>
<feature type="transmembrane region" description="Helical" evidence="7">
    <location>
        <begin position="113"/>
        <end position="136"/>
    </location>
</feature>
<evidence type="ECO:0000256" key="6">
    <source>
        <dbReference type="ARBA" id="ARBA00023136"/>
    </source>
</evidence>
<sequence length="606" mass="64147">MSLLAAGPLEVSEITRLLLAMAVLLGLARFMGELARQFGQPTVLGEILAGILLGQTVFGAIMPGSYEWLFPSNPESAIAVAEEGFIVMSATLLLLVVGLEVDLSTVWRQGKAMVLVSAFGIVIPMGIGSSLGWFAPDILGGVEDNMKVPFAIFVGIALSITALPVIAKILMDLNLAKSDMGMLVISSAMLNDLVGWIGFAVVLALLPAAAPEVVEGVVHAAEHAVEATGGGDVAITIVLTLLFLAFMLTVGRFLAHKAMPYIQSRWSYPGGVLGFVFVIALLCAALTEHLGIHSIFGAFIAGVAIGDSHHLRERTRDTIHQFVTNIFAPIFFASIGLRINFVQAFDPAAVFLVFTVAMIGKVGGCYFGAKIAGLSKRESWGVGFGMAAQGAVGIILGTLAQQAGLISEELLVAIVIMALGTSLIAGPAMQKVLQLKTQKQLHTVLSDKHIIIDSPAKTIHAVLGELSKRAAEVTAITDDKLIFREVWSREQVMHTALPNGLAVPHARLPELGKPHVFIARSRDGIDFDAADGQLSRLICLILTPTEQPDTQIEMLALIAKAFESADVRARCMAAKSPAEFRAVLNQAASDAGADLTPHDSATLGME</sequence>
<feature type="transmembrane region" description="Helical" evidence="7">
    <location>
        <begin position="148"/>
        <end position="171"/>
    </location>
</feature>
<evidence type="ECO:0000256" key="4">
    <source>
        <dbReference type="ARBA" id="ARBA00022989"/>
    </source>
</evidence>
<evidence type="ECO:0000256" key="7">
    <source>
        <dbReference type="SAM" id="Phobius"/>
    </source>
</evidence>
<accession>A0A7X0H341</accession>
<dbReference type="InterPro" id="IPR050794">
    <property type="entry name" value="CPA2_transporter"/>
</dbReference>
<feature type="transmembrane region" description="Helical" evidence="7">
    <location>
        <begin position="14"/>
        <end position="31"/>
    </location>
</feature>
<keyword evidence="10" id="KW-1185">Reference proteome</keyword>
<proteinExistence type="predicted"/>